<feature type="compositionally biased region" description="Polar residues" evidence="2">
    <location>
        <begin position="377"/>
        <end position="386"/>
    </location>
</feature>
<comment type="caution">
    <text evidence="3">The sequence shown here is derived from an EMBL/GenBank/DDBJ whole genome shotgun (WGS) entry which is preliminary data.</text>
</comment>
<evidence type="ECO:0000313" key="3">
    <source>
        <dbReference type="EMBL" id="GAD68848.1"/>
    </source>
</evidence>
<keyword evidence="1" id="KW-0175">Coiled coil</keyword>
<name>U3BQS1_VIBPR</name>
<accession>U3BQS1</accession>
<dbReference type="RefSeq" id="WP_021706816.1">
    <property type="nucleotide sequence ID" value="NZ_BATJ01000020.1"/>
</dbReference>
<dbReference type="STRING" id="1219065.VPR01S_20_00280"/>
<dbReference type="InterPro" id="IPR031619">
    <property type="entry name" value="Inj_translocase"/>
</dbReference>
<evidence type="ECO:0000256" key="2">
    <source>
        <dbReference type="SAM" id="MobiDB-lite"/>
    </source>
</evidence>
<feature type="region of interest" description="Disordered" evidence="2">
    <location>
        <begin position="377"/>
        <end position="398"/>
    </location>
</feature>
<organism evidence="3 4">
    <name type="scientific">Vibrio proteolyticus NBRC 13287</name>
    <dbReference type="NCBI Taxonomy" id="1219065"/>
    <lineage>
        <taxon>Bacteria</taxon>
        <taxon>Pseudomonadati</taxon>
        <taxon>Pseudomonadota</taxon>
        <taxon>Gammaproteobacteria</taxon>
        <taxon>Vibrionales</taxon>
        <taxon>Vibrionaceae</taxon>
        <taxon>Vibrio</taxon>
    </lineage>
</organism>
<evidence type="ECO:0000256" key="1">
    <source>
        <dbReference type="SAM" id="Coils"/>
    </source>
</evidence>
<sequence>MQGYNPDWSGILSSSQNLGLALGKVGSAVGQVAQQNQRQQQQQMMQEEVAAAFQSENPDAIAQVMLKYPEAASSINKAFNFRSNETRNNFLDTNYKIMSDPQNAEKYLKKRADYLTKIGGDPAETLNRIQILKNSPERFMNMTAGYTASLSPERYNAYKSSQPKELTPYQQAQLDAEQQKTQFDQGIKKQELEIKRMELEDKKIDRQLQRETNQAKLAELNQKKESNQKKLEQEKANREEQYLSSMDTMARTIDTAQSILDSDGFSNYFGTNFSLTSPSIAGVFAPGSSGADTSALVDTLKSQGFLSGVQQMKGMGALSDAEGKKISDAIGNLSHTQSESSAKRSINNIIGTIKLGQKRLSDKYGKKTSDYYNSREQVITESGGNQSDDELLNKYLSR</sequence>
<dbReference type="AlphaFoldDB" id="U3BQS1"/>
<protein>
    <recommendedName>
        <fullName evidence="5">DNA transfer protein</fullName>
    </recommendedName>
</protein>
<evidence type="ECO:0008006" key="5">
    <source>
        <dbReference type="Google" id="ProtNLM"/>
    </source>
</evidence>
<proteinExistence type="predicted"/>
<reference evidence="3 4" key="1">
    <citation type="submission" date="2013-09" db="EMBL/GenBank/DDBJ databases">
        <title>Whole genome shotgun sequence of Vibrio proteolyticus NBRC 13287.</title>
        <authorList>
            <person name="Isaki S."/>
            <person name="Hosoyama A."/>
            <person name="Numata M."/>
            <person name="Hashimoto M."/>
            <person name="Hosoyama Y."/>
            <person name="Tsuchikane K."/>
            <person name="Noguchi M."/>
            <person name="Hirakata S."/>
            <person name="Ichikawa N."/>
            <person name="Ohji S."/>
            <person name="Yamazoe A."/>
            <person name="Fujita N."/>
        </authorList>
    </citation>
    <scope>NUCLEOTIDE SEQUENCE [LARGE SCALE GENOMIC DNA]</scope>
    <source>
        <strain evidence="3 4">NBRC 13287</strain>
    </source>
</reference>
<feature type="coiled-coil region" evidence="1">
    <location>
        <begin position="187"/>
        <end position="241"/>
    </location>
</feature>
<dbReference type="eggNOG" id="COG1835">
    <property type="taxonomic scope" value="Bacteria"/>
</dbReference>
<evidence type="ECO:0000313" key="4">
    <source>
        <dbReference type="Proteomes" id="UP000016570"/>
    </source>
</evidence>
<keyword evidence="4" id="KW-1185">Reference proteome</keyword>
<dbReference type="Pfam" id="PF16928">
    <property type="entry name" value="Inj_translocase"/>
    <property type="match status" value="1"/>
</dbReference>
<dbReference type="Proteomes" id="UP000016570">
    <property type="component" value="Unassembled WGS sequence"/>
</dbReference>
<gene>
    <name evidence="3" type="ORF">VPR01S_20_00280</name>
</gene>
<dbReference type="EMBL" id="BATJ01000020">
    <property type="protein sequence ID" value="GAD68848.1"/>
    <property type="molecule type" value="Genomic_DNA"/>
</dbReference>